<protein>
    <submittedName>
        <fullName evidence="1">Uncharacterized protein</fullName>
    </submittedName>
</protein>
<dbReference type="EMBL" id="JABSTR010000006">
    <property type="protein sequence ID" value="KAH9374310.1"/>
    <property type="molecule type" value="Genomic_DNA"/>
</dbReference>
<gene>
    <name evidence="1" type="ORF">HPB48_020075</name>
</gene>
<accession>A0A9J6G7D7</accession>
<evidence type="ECO:0000313" key="2">
    <source>
        <dbReference type="Proteomes" id="UP000821853"/>
    </source>
</evidence>
<proteinExistence type="predicted"/>
<keyword evidence="2" id="KW-1185">Reference proteome</keyword>
<name>A0A9J6G7D7_HAELO</name>
<evidence type="ECO:0000313" key="1">
    <source>
        <dbReference type="EMBL" id="KAH9374310.1"/>
    </source>
</evidence>
<dbReference type="AlphaFoldDB" id="A0A9J6G7D7"/>
<comment type="caution">
    <text evidence="1">The sequence shown here is derived from an EMBL/GenBank/DDBJ whole genome shotgun (WGS) entry which is preliminary data.</text>
</comment>
<reference evidence="1 2" key="1">
    <citation type="journal article" date="2020" name="Cell">
        <title>Large-Scale Comparative Analyses of Tick Genomes Elucidate Their Genetic Diversity and Vector Capacities.</title>
        <authorList>
            <consortium name="Tick Genome and Microbiome Consortium (TIGMIC)"/>
            <person name="Jia N."/>
            <person name="Wang J."/>
            <person name="Shi W."/>
            <person name="Du L."/>
            <person name="Sun Y."/>
            <person name="Zhan W."/>
            <person name="Jiang J.F."/>
            <person name="Wang Q."/>
            <person name="Zhang B."/>
            <person name="Ji P."/>
            <person name="Bell-Sakyi L."/>
            <person name="Cui X.M."/>
            <person name="Yuan T.T."/>
            <person name="Jiang B.G."/>
            <person name="Yang W.F."/>
            <person name="Lam T.T."/>
            <person name="Chang Q.C."/>
            <person name="Ding S.J."/>
            <person name="Wang X.J."/>
            <person name="Zhu J.G."/>
            <person name="Ruan X.D."/>
            <person name="Zhao L."/>
            <person name="Wei J.T."/>
            <person name="Ye R.Z."/>
            <person name="Que T.C."/>
            <person name="Du C.H."/>
            <person name="Zhou Y.H."/>
            <person name="Cheng J.X."/>
            <person name="Dai P.F."/>
            <person name="Guo W.B."/>
            <person name="Han X.H."/>
            <person name="Huang E.J."/>
            <person name="Li L.F."/>
            <person name="Wei W."/>
            <person name="Gao Y.C."/>
            <person name="Liu J.Z."/>
            <person name="Shao H.Z."/>
            <person name="Wang X."/>
            <person name="Wang C.C."/>
            <person name="Yang T.C."/>
            <person name="Huo Q.B."/>
            <person name="Li W."/>
            <person name="Chen H.Y."/>
            <person name="Chen S.E."/>
            <person name="Zhou L.G."/>
            <person name="Ni X.B."/>
            <person name="Tian J.H."/>
            <person name="Sheng Y."/>
            <person name="Liu T."/>
            <person name="Pan Y.S."/>
            <person name="Xia L.Y."/>
            <person name="Li J."/>
            <person name="Zhao F."/>
            <person name="Cao W.C."/>
        </authorList>
    </citation>
    <scope>NUCLEOTIDE SEQUENCE [LARGE SCALE GENOMIC DNA]</scope>
    <source>
        <strain evidence="1">HaeL-2018</strain>
    </source>
</reference>
<dbReference type="Proteomes" id="UP000821853">
    <property type="component" value="Chromosome 4"/>
</dbReference>
<organism evidence="1 2">
    <name type="scientific">Haemaphysalis longicornis</name>
    <name type="common">Bush tick</name>
    <dbReference type="NCBI Taxonomy" id="44386"/>
    <lineage>
        <taxon>Eukaryota</taxon>
        <taxon>Metazoa</taxon>
        <taxon>Ecdysozoa</taxon>
        <taxon>Arthropoda</taxon>
        <taxon>Chelicerata</taxon>
        <taxon>Arachnida</taxon>
        <taxon>Acari</taxon>
        <taxon>Parasitiformes</taxon>
        <taxon>Ixodida</taxon>
        <taxon>Ixodoidea</taxon>
        <taxon>Ixodidae</taxon>
        <taxon>Haemaphysalinae</taxon>
        <taxon>Haemaphysalis</taxon>
    </lineage>
</organism>
<dbReference type="VEuPathDB" id="VectorBase:HLOH_053260"/>
<sequence>MLLRTSAVRSLPTTVQAAMPVPPLPHMNPDLHPQRRQARVRQLSKTLRKQSNVWYTYANPYAQRPSCFAVPCNYPGTSFTAYTVPTPNTAAAEECAIALAIVQITSPGTPETIVTNRQDAYRTISNGLGSPHTLPVLRTIPDMHPYPQINPIWAPAHA</sequence>